<dbReference type="Proteomes" id="UP000694843">
    <property type="component" value="Unplaced"/>
</dbReference>
<feature type="signal peptide" evidence="3">
    <location>
        <begin position="1"/>
        <end position="17"/>
    </location>
</feature>
<dbReference type="PANTHER" id="PTHR33236">
    <property type="entry name" value="INTRAFLAGELLAR TRANSPORT PROTEIN 122 FAMILY PROTEIN-RELATED"/>
    <property type="match status" value="1"/>
</dbReference>
<dbReference type="OrthoDB" id="6382149at2759"/>
<dbReference type="AlphaFoldDB" id="A0A8B7NQP2"/>
<organism evidence="5 6">
    <name type="scientific">Hyalella azteca</name>
    <name type="common">Amphipod</name>
    <dbReference type="NCBI Taxonomy" id="294128"/>
    <lineage>
        <taxon>Eukaryota</taxon>
        <taxon>Metazoa</taxon>
        <taxon>Ecdysozoa</taxon>
        <taxon>Arthropoda</taxon>
        <taxon>Crustacea</taxon>
        <taxon>Multicrustacea</taxon>
        <taxon>Malacostraca</taxon>
        <taxon>Eumalacostraca</taxon>
        <taxon>Peracarida</taxon>
        <taxon>Amphipoda</taxon>
        <taxon>Senticaudata</taxon>
        <taxon>Talitrida</taxon>
        <taxon>Talitroidea</taxon>
        <taxon>Hyalellidae</taxon>
        <taxon>Hyalella</taxon>
    </lineage>
</organism>
<name>A0A8B7NQP2_HYAAZ</name>
<feature type="disulfide bond" evidence="2">
    <location>
        <begin position="193"/>
        <end position="210"/>
    </location>
</feature>
<evidence type="ECO:0000256" key="2">
    <source>
        <dbReference type="PROSITE-ProRule" id="PRU00059"/>
    </source>
</evidence>
<reference evidence="6" key="1">
    <citation type="submission" date="2025-08" db="UniProtKB">
        <authorList>
            <consortium name="RefSeq"/>
        </authorList>
    </citation>
    <scope>IDENTIFICATION</scope>
    <source>
        <tissue evidence="6">Whole organism</tissue>
    </source>
</reference>
<evidence type="ECO:0000256" key="1">
    <source>
        <dbReference type="ARBA" id="ARBA00023157"/>
    </source>
</evidence>
<dbReference type="GeneID" id="108672785"/>
<dbReference type="Pfam" id="PF26080">
    <property type="entry name" value="CUB_animal"/>
    <property type="match status" value="1"/>
</dbReference>
<dbReference type="InterPro" id="IPR035914">
    <property type="entry name" value="Sperma_CUB_dom_sf"/>
</dbReference>
<keyword evidence="1 2" id="KW-1015">Disulfide bond</keyword>
<dbReference type="Gene3D" id="2.60.120.290">
    <property type="entry name" value="Spermadhesin, CUB domain"/>
    <property type="match status" value="1"/>
</dbReference>
<keyword evidence="3" id="KW-0732">Signal</keyword>
<accession>A0A8B7NQP2</accession>
<evidence type="ECO:0000256" key="3">
    <source>
        <dbReference type="SAM" id="SignalP"/>
    </source>
</evidence>
<evidence type="ECO:0000313" key="5">
    <source>
        <dbReference type="Proteomes" id="UP000694843"/>
    </source>
</evidence>
<dbReference type="InterPro" id="IPR058698">
    <property type="entry name" value="CUB_metazoa"/>
</dbReference>
<evidence type="ECO:0000313" key="6">
    <source>
        <dbReference type="RefSeq" id="XP_018016005.1"/>
    </source>
</evidence>
<dbReference type="PANTHER" id="PTHR33236:SF11">
    <property type="entry name" value="CUB DOMAIN-CONTAINING PROTEIN"/>
    <property type="match status" value="1"/>
</dbReference>
<feature type="chain" id="PRO_5034726480" evidence="3">
    <location>
        <begin position="18"/>
        <end position="417"/>
    </location>
</feature>
<proteinExistence type="predicted"/>
<dbReference type="KEGG" id="hazt:108672785"/>
<dbReference type="PROSITE" id="PS01180">
    <property type="entry name" value="CUB"/>
    <property type="match status" value="2"/>
</dbReference>
<gene>
    <name evidence="6" type="primary">LOC108672785</name>
</gene>
<evidence type="ECO:0000259" key="4">
    <source>
        <dbReference type="PROSITE" id="PS01180"/>
    </source>
</evidence>
<dbReference type="RefSeq" id="XP_018016005.1">
    <property type="nucleotide sequence ID" value="XM_018160516.2"/>
</dbReference>
<sequence>MLGSMLLVTLLVGSVTAGTVPAEEIKPAAPAAADVLVPRGAYEAARQLAAEQQRQSTSDSSSGGLSWLRQNSVSEAFSVLFPVSGLDPLICKTTNDDNYNAGICLRVTDCLYYRGESFGACGGGIGSCCVFAKKCGETTDMFISHFVSSTFSSVDKGSGECKLTVNPMNSNICQYRLDFDAFSIIGPDASSNCVDDFFGVTGGSYTPKVCGDLTGQHMYINVKPGGGPIVLTMDTSSVRTMGRKWDIKITQISCNSPDRAPAGCLQFFNETSGSVKSFNFRRQNAFIAGEGPGELQNMNYGVCINSKVGYCDVTWNQNPRSDFTFTISGDASVPSEQFTSKSGTTECTSDFITIPGGYVETDARTTRPAERFCGTKFPEVKTASQPYTLHVVTDVDEEGDKENFGFELNFRQNLCNS</sequence>
<keyword evidence="5" id="KW-1185">Reference proteome</keyword>
<feature type="domain" description="CUB" evidence="4">
    <location>
        <begin position="264"/>
        <end position="413"/>
    </location>
</feature>
<comment type="caution">
    <text evidence="2">Lacks conserved residue(s) required for the propagation of feature annotation.</text>
</comment>
<dbReference type="InterPro" id="IPR000859">
    <property type="entry name" value="CUB_dom"/>
</dbReference>
<feature type="domain" description="CUB" evidence="4">
    <location>
        <begin position="135"/>
        <end position="252"/>
    </location>
</feature>
<protein>
    <submittedName>
        <fullName evidence="6">Uncharacterized protein LOC108672785</fullName>
    </submittedName>
</protein>